<gene>
    <name evidence="1" type="ORF">EYF80_048680</name>
</gene>
<comment type="caution">
    <text evidence="1">The sequence shown here is derived from an EMBL/GenBank/DDBJ whole genome shotgun (WGS) entry which is preliminary data.</text>
</comment>
<accession>A0A4Z2FJL1</accession>
<organism evidence="1 2">
    <name type="scientific">Liparis tanakae</name>
    <name type="common">Tanaka's snailfish</name>
    <dbReference type="NCBI Taxonomy" id="230148"/>
    <lineage>
        <taxon>Eukaryota</taxon>
        <taxon>Metazoa</taxon>
        <taxon>Chordata</taxon>
        <taxon>Craniata</taxon>
        <taxon>Vertebrata</taxon>
        <taxon>Euteleostomi</taxon>
        <taxon>Actinopterygii</taxon>
        <taxon>Neopterygii</taxon>
        <taxon>Teleostei</taxon>
        <taxon>Neoteleostei</taxon>
        <taxon>Acanthomorphata</taxon>
        <taxon>Eupercaria</taxon>
        <taxon>Perciformes</taxon>
        <taxon>Cottioidei</taxon>
        <taxon>Cottales</taxon>
        <taxon>Liparidae</taxon>
        <taxon>Liparis</taxon>
    </lineage>
</organism>
<evidence type="ECO:0000313" key="2">
    <source>
        <dbReference type="Proteomes" id="UP000314294"/>
    </source>
</evidence>
<dbReference type="Proteomes" id="UP000314294">
    <property type="component" value="Unassembled WGS sequence"/>
</dbReference>
<evidence type="ECO:0000313" key="1">
    <source>
        <dbReference type="EMBL" id="TNN41165.1"/>
    </source>
</evidence>
<proteinExistence type="predicted"/>
<protein>
    <submittedName>
        <fullName evidence="1">Uncharacterized protein</fullName>
    </submittedName>
</protein>
<reference evidence="1 2" key="1">
    <citation type="submission" date="2019-03" db="EMBL/GenBank/DDBJ databases">
        <title>First draft genome of Liparis tanakae, snailfish: a comprehensive survey of snailfish specific genes.</title>
        <authorList>
            <person name="Kim W."/>
            <person name="Song I."/>
            <person name="Jeong J.-H."/>
            <person name="Kim D."/>
            <person name="Kim S."/>
            <person name="Ryu S."/>
            <person name="Song J.Y."/>
            <person name="Lee S.K."/>
        </authorList>
    </citation>
    <scope>NUCLEOTIDE SEQUENCE [LARGE SCALE GENOMIC DNA]</scope>
    <source>
        <tissue evidence="1">Muscle</tissue>
    </source>
</reference>
<dbReference type="EMBL" id="SRLO01001130">
    <property type="protein sequence ID" value="TNN41165.1"/>
    <property type="molecule type" value="Genomic_DNA"/>
</dbReference>
<name>A0A4Z2FJL1_9TELE</name>
<keyword evidence="2" id="KW-1185">Reference proteome</keyword>
<sequence>MGQACIMQSKSELVRKRKSMNGSDEESQNRGEFIGFWSPMLSGILSIIPEAPQTHNEAILQLLQLGMDTNLGLGLIVDHRTALWMRNICIRLNKKSEKKTTIGPDSDWSSMDQ</sequence>
<dbReference type="AlphaFoldDB" id="A0A4Z2FJL1"/>